<organism evidence="1">
    <name type="scientific">Fagus sylvatica</name>
    <name type="common">Beechnut</name>
    <dbReference type="NCBI Taxonomy" id="28930"/>
    <lineage>
        <taxon>Eukaryota</taxon>
        <taxon>Viridiplantae</taxon>
        <taxon>Streptophyta</taxon>
        <taxon>Embryophyta</taxon>
        <taxon>Tracheophyta</taxon>
        <taxon>Spermatophyta</taxon>
        <taxon>Magnoliopsida</taxon>
        <taxon>eudicotyledons</taxon>
        <taxon>Gunneridae</taxon>
        <taxon>Pentapetalae</taxon>
        <taxon>rosids</taxon>
        <taxon>fabids</taxon>
        <taxon>Fagales</taxon>
        <taxon>Fagaceae</taxon>
        <taxon>Fagus</taxon>
    </lineage>
</organism>
<proteinExistence type="predicted"/>
<sequence length="243" mass="27468">MVGIVSPNFFGLRYEMDPSVRFWTNSWCGDHSLKDLYSDLFALAVDKEASIASYLDQSSKLEVRHWNPHFSHSLQDWELESADSFFKVLYVNAPSLTGPNKVLWKPSKKGRFQVRGDYQSLATPLSRGFKYVIFCIYIMWTSLGDAKSVSALLECWQGRFQRHKAAKLAVAVCEADGETVNHLLLHCSYAKEIWDMVFAMFGVLWVMPGGVGELFACWQGKMPGGVGELFACWQGKMGPIRSI</sequence>
<accession>A0A2N9ENE9</accession>
<dbReference type="EMBL" id="OIVN01000213">
    <property type="protein sequence ID" value="SPC76315.1"/>
    <property type="molecule type" value="Genomic_DNA"/>
</dbReference>
<evidence type="ECO:0008006" key="2">
    <source>
        <dbReference type="Google" id="ProtNLM"/>
    </source>
</evidence>
<name>A0A2N9ENE9_FAGSY</name>
<dbReference type="PANTHER" id="PTHR36617">
    <property type="entry name" value="PROTEIN, PUTATIVE-RELATED"/>
    <property type="match status" value="1"/>
</dbReference>
<evidence type="ECO:0000313" key="1">
    <source>
        <dbReference type="EMBL" id="SPC76315.1"/>
    </source>
</evidence>
<protein>
    <recommendedName>
        <fullName evidence="2">Reverse transcriptase zinc-binding domain-containing protein</fullName>
    </recommendedName>
</protein>
<dbReference type="PANTHER" id="PTHR36617:SF15">
    <property type="entry name" value="REVERSE TRANSCRIPTASE ZINC-BINDING DOMAIN-CONTAINING PROTEIN"/>
    <property type="match status" value="1"/>
</dbReference>
<gene>
    <name evidence="1" type="ORF">FSB_LOCUS4197</name>
</gene>
<dbReference type="AlphaFoldDB" id="A0A2N9ENE9"/>
<reference evidence="1" key="1">
    <citation type="submission" date="2018-02" db="EMBL/GenBank/DDBJ databases">
        <authorList>
            <person name="Cohen D.B."/>
            <person name="Kent A.D."/>
        </authorList>
    </citation>
    <scope>NUCLEOTIDE SEQUENCE</scope>
</reference>